<dbReference type="OrthoDB" id="5295683at2"/>
<evidence type="ECO:0000259" key="2">
    <source>
        <dbReference type="Pfam" id="PF01337"/>
    </source>
</evidence>
<evidence type="ECO:0000313" key="4">
    <source>
        <dbReference type="Proteomes" id="UP000272771"/>
    </source>
</evidence>
<keyword evidence="4" id="KW-1185">Reference proteome</keyword>
<dbReference type="SUPFAM" id="SSF52038">
    <property type="entry name" value="Barstar-related"/>
    <property type="match status" value="1"/>
</dbReference>
<dbReference type="EMBL" id="LR134533">
    <property type="protein sequence ID" value="VEJ49077.1"/>
    <property type="molecule type" value="Genomic_DNA"/>
</dbReference>
<name>A0A3S5C908_9NEIS</name>
<comment type="similarity">
    <text evidence="1">Belongs to the barstar family.</text>
</comment>
<evidence type="ECO:0000256" key="1">
    <source>
        <dbReference type="ARBA" id="ARBA00006845"/>
    </source>
</evidence>
<feature type="domain" description="Barstar (barnase inhibitor)" evidence="2">
    <location>
        <begin position="2"/>
        <end position="80"/>
    </location>
</feature>
<dbReference type="Proteomes" id="UP000272771">
    <property type="component" value="Chromosome"/>
</dbReference>
<dbReference type="InterPro" id="IPR000468">
    <property type="entry name" value="Barstar"/>
</dbReference>
<organism evidence="3 4">
    <name type="scientific">Neisseria weaveri</name>
    <dbReference type="NCBI Taxonomy" id="28091"/>
    <lineage>
        <taxon>Bacteria</taxon>
        <taxon>Pseudomonadati</taxon>
        <taxon>Pseudomonadota</taxon>
        <taxon>Betaproteobacteria</taxon>
        <taxon>Neisseriales</taxon>
        <taxon>Neisseriaceae</taxon>
        <taxon>Neisseria</taxon>
    </lineage>
</organism>
<proteinExistence type="inferred from homology"/>
<protein>
    <submittedName>
        <fullName evidence="3">Ribonuclease inhibitor barstar</fullName>
    </submittedName>
</protein>
<dbReference type="Gene3D" id="3.30.370.10">
    <property type="entry name" value="Barstar-like"/>
    <property type="match status" value="1"/>
</dbReference>
<dbReference type="STRING" id="28091.SAMEA3174300_00668"/>
<dbReference type="Pfam" id="PF01337">
    <property type="entry name" value="Barstar"/>
    <property type="match status" value="1"/>
</dbReference>
<evidence type="ECO:0000313" key="3">
    <source>
        <dbReference type="EMBL" id="VEJ49077.1"/>
    </source>
</evidence>
<dbReference type="KEGG" id="nwe:SAMEA3174300_0668"/>
<gene>
    <name evidence="3" type="ORF">NCTC12742_00018</name>
</gene>
<dbReference type="InterPro" id="IPR035905">
    <property type="entry name" value="Barstar-like_sf"/>
</dbReference>
<sequence length="95" mass="11516">MIIYIDGQSIKESLDFHKQLSSQLKISQYYGRNLDALWDLLSMNIERPLTLVWNNSQESKKYLGEEFDAIVEILDRVKRQDIFYNWQDKFNYYLK</sequence>
<accession>A0A3S5C908</accession>
<reference evidence="3 4" key="1">
    <citation type="submission" date="2018-12" db="EMBL/GenBank/DDBJ databases">
        <authorList>
            <consortium name="Pathogen Informatics"/>
        </authorList>
    </citation>
    <scope>NUCLEOTIDE SEQUENCE [LARGE SCALE GENOMIC DNA]</scope>
    <source>
        <strain evidence="3 4">NCTC12742</strain>
    </source>
</reference>
<dbReference type="AlphaFoldDB" id="A0A3S5C908"/>
<dbReference type="RefSeq" id="WP_004285342.1">
    <property type="nucleotide sequence ID" value="NZ_CAUJRG010000024.1"/>
</dbReference>